<evidence type="ECO:0000256" key="2">
    <source>
        <dbReference type="ARBA" id="ARBA00022801"/>
    </source>
</evidence>
<dbReference type="SUPFAM" id="SSF56784">
    <property type="entry name" value="HAD-like"/>
    <property type="match status" value="1"/>
</dbReference>
<dbReference type="EMBL" id="BJCL01000003">
    <property type="protein sequence ID" value="GCL62365.1"/>
    <property type="molecule type" value="Genomic_DNA"/>
</dbReference>
<dbReference type="InterPro" id="IPR006385">
    <property type="entry name" value="HAD_hydro_SerB1"/>
</dbReference>
<dbReference type="InterPro" id="IPR050582">
    <property type="entry name" value="HAD-like_SerB"/>
</dbReference>
<keyword evidence="1" id="KW-0479">Metal-binding</keyword>
<name>A0A480ARP1_9BURK</name>
<organism evidence="4 5">
    <name type="scientific">Pseudaquabacterium pictum</name>
    <dbReference type="NCBI Taxonomy" id="2315236"/>
    <lineage>
        <taxon>Bacteria</taxon>
        <taxon>Pseudomonadati</taxon>
        <taxon>Pseudomonadota</taxon>
        <taxon>Betaproteobacteria</taxon>
        <taxon>Burkholderiales</taxon>
        <taxon>Sphaerotilaceae</taxon>
        <taxon>Pseudaquabacterium</taxon>
    </lineage>
</organism>
<reference evidence="5" key="1">
    <citation type="submission" date="2019-03" db="EMBL/GenBank/DDBJ databases">
        <title>Aquabacterium pictum sp.nov., the first bacteriochlorophyll a-containing freshwater bacterium in the genus Aquabacterium of the class Betaproteobacteria.</title>
        <authorList>
            <person name="Hirose S."/>
            <person name="Tank M."/>
            <person name="Hara E."/>
            <person name="Tamaki H."/>
            <person name="Takaichi S."/>
            <person name="Haruta S."/>
            <person name="Hanada S."/>
        </authorList>
    </citation>
    <scope>NUCLEOTIDE SEQUENCE [LARGE SCALE GENOMIC DNA]</scope>
    <source>
        <strain evidence="5">W35</strain>
    </source>
</reference>
<dbReference type="GO" id="GO:0046872">
    <property type="term" value="F:metal ion binding"/>
    <property type="evidence" value="ECO:0007669"/>
    <property type="project" value="UniProtKB-KW"/>
</dbReference>
<dbReference type="RefSeq" id="WP_137732130.1">
    <property type="nucleotide sequence ID" value="NZ_BJCL01000003.1"/>
</dbReference>
<dbReference type="PANTHER" id="PTHR43344">
    <property type="entry name" value="PHOSPHOSERINE PHOSPHATASE"/>
    <property type="match status" value="1"/>
</dbReference>
<proteinExistence type="predicted"/>
<dbReference type="PANTHER" id="PTHR43344:SF13">
    <property type="entry name" value="PHOSPHATASE RV3661-RELATED"/>
    <property type="match status" value="1"/>
</dbReference>
<evidence type="ECO:0000256" key="1">
    <source>
        <dbReference type="ARBA" id="ARBA00022723"/>
    </source>
</evidence>
<keyword evidence="5" id="KW-1185">Reference proteome</keyword>
<protein>
    <submittedName>
        <fullName evidence="4">Haloacid dehalogenase</fullName>
    </submittedName>
</protein>
<comment type="caution">
    <text evidence="4">The sequence shown here is derived from an EMBL/GenBank/DDBJ whole genome shotgun (WGS) entry which is preliminary data.</text>
</comment>
<sequence>MTASLAIFDLDNTLLTGDSDVLWCEFLVANGLLPSDRLALNARMDADYRSGTVSPLDFSQFYVGTLGGRTPAFWAPWRLRFLQQVVLPRIPAASRALVARHREAGHTLVLSTATNRVITELTAAALDIPHLIATEAALADGPAGHEGTYTGRTTGMLNMREGKVQRLHDWLAAQGLAAAARAQALDSAHFYSDSANDLPLLRAVGHPTVVDPDDRLLAEAQARRWPVLRLDRST</sequence>
<dbReference type="Pfam" id="PF12710">
    <property type="entry name" value="HAD"/>
    <property type="match status" value="1"/>
</dbReference>
<dbReference type="OrthoDB" id="9784466at2"/>
<evidence type="ECO:0000256" key="3">
    <source>
        <dbReference type="ARBA" id="ARBA00022842"/>
    </source>
</evidence>
<gene>
    <name evidence="4" type="ORF">AQPW35_14460</name>
</gene>
<accession>A0A480ARP1</accession>
<keyword evidence="3" id="KW-0460">Magnesium</keyword>
<dbReference type="Gene3D" id="1.20.1440.100">
    <property type="entry name" value="SG protein - dephosphorylation function"/>
    <property type="match status" value="1"/>
</dbReference>
<keyword evidence="2" id="KW-0378">Hydrolase</keyword>
<dbReference type="Proteomes" id="UP000301751">
    <property type="component" value="Unassembled WGS sequence"/>
</dbReference>
<evidence type="ECO:0000313" key="4">
    <source>
        <dbReference type="EMBL" id="GCL62365.1"/>
    </source>
</evidence>
<dbReference type="InterPro" id="IPR023214">
    <property type="entry name" value="HAD_sf"/>
</dbReference>
<dbReference type="Gene3D" id="3.40.50.1000">
    <property type="entry name" value="HAD superfamily/HAD-like"/>
    <property type="match status" value="1"/>
</dbReference>
<dbReference type="InterPro" id="IPR036412">
    <property type="entry name" value="HAD-like_sf"/>
</dbReference>
<evidence type="ECO:0000313" key="5">
    <source>
        <dbReference type="Proteomes" id="UP000301751"/>
    </source>
</evidence>
<dbReference type="NCBIfam" id="TIGR01488">
    <property type="entry name" value="HAD-SF-IB"/>
    <property type="match status" value="1"/>
</dbReference>
<dbReference type="NCBIfam" id="TIGR01490">
    <property type="entry name" value="HAD-SF-IB-hyp1"/>
    <property type="match status" value="1"/>
</dbReference>
<dbReference type="AlphaFoldDB" id="A0A480ARP1"/>
<dbReference type="GO" id="GO:0016787">
    <property type="term" value="F:hydrolase activity"/>
    <property type="evidence" value="ECO:0007669"/>
    <property type="project" value="UniProtKB-KW"/>
</dbReference>